<dbReference type="KEGG" id="bman:114251139"/>
<reference evidence="3" key="1">
    <citation type="submission" date="2025-08" db="UniProtKB">
        <authorList>
            <consortium name="RefSeq"/>
        </authorList>
    </citation>
    <scope>IDENTIFICATION</scope>
    <source>
        <tissue evidence="3">Silk gland</tissue>
    </source>
</reference>
<feature type="chain" id="PRO_5026692473" evidence="1">
    <location>
        <begin position="20"/>
        <end position="394"/>
    </location>
</feature>
<dbReference type="OrthoDB" id="7484756at2759"/>
<accession>A0A6J2KLT1</accession>
<evidence type="ECO:0000256" key="1">
    <source>
        <dbReference type="SAM" id="SignalP"/>
    </source>
</evidence>
<dbReference type="GeneID" id="114251139"/>
<dbReference type="RefSeq" id="XP_028041119.1">
    <property type="nucleotide sequence ID" value="XM_028185318.1"/>
</dbReference>
<name>A0A6J2KLT1_BOMMA</name>
<dbReference type="CTD" id="31304"/>
<protein>
    <submittedName>
        <fullName evidence="3">Keratin-associated protein 10-7</fullName>
    </submittedName>
</protein>
<feature type="signal peptide" evidence="1">
    <location>
        <begin position="1"/>
        <end position="19"/>
    </location>
</feature>
<evidence type="ECO:0000313" key="2">
    <source>
        <dbReference type="Proteomes" id="UP000504629"/>
    </source>
</evidence>
<evidence type="ECO:0000313" key="3">
    <source>
        <dbReference type="RefSeq" id="XP_028041119.1"/>
    </source>
</evidence>
<organism evidence="2 3">
    <name type="scientific">Bombyx mandarina</name>
    <name type="common">Wild silk moth</name>
    <name type="synonym">Wild silkworm</name>
    <dbReference type="NCBI Taxonomy" id="7092"/>
    <lineage>
        <taxon>Eukaryota</taxon>
        <taxon>Metazoa</taxon>
        <taxon>Ecdysozoa</taxon>
        <taxon>Arthropoda</taxon>
        <taxon>Hexapoda</taxon>
        <taxon>Insecta</taxon>
        <taxon>Pterygota</taxon>
        <taxon>Neoptera</taxon>
        <taxon>Endopterygota</taxon>
        <taxon>Lepidoptera</taxon>
        <taxon>Glossata</taxon>
        <taxon>Ditrysia</taxon>
        <taxon>Bombycoidea</taxon>
        <taxon>Bombycidae</taxon>
        <taxon>Bombycinae</taxon>
        <taxon>Bombyx</taxon>
    </lineage>
</organism>
<dbReference type="Proteomes" id="UP000504629">
    <property type="component" value="Unplaced"/>
</dbReference>
<proteinExistence type="predicted"/>
<keyword evidence="2" id="KW-1185">Reference proteome</keyword>
<keyword evidence="1" id="KW-0732">Signal</keyword>
<sequence>MERIVPLIFLTLFCVFADSQVISSFKTTKTNKFRLPLCGCQKQLEMPNYGSGVPIDSNFNCGCIDACGCQVPYLNILDLPFLASFASSIPIEAYSYLLPEVGDFVRAPIPRVPSSVADVPNCVCQMPNCGCHIADCGCQRNKFGGPVQNYRYPLNKCECRIPECACQGFGYGCPNCARPLTECRCQNLNCGCQAGACNCQNSPCTCQISSCTCQSSPCTCQSIPCACQSSPCTCQSNPCTCQSNPCTCQRNQCTCESDLGICKALQMPNIIDFLTSIEMPYPQSTYSPPYDFTSYYGLSVPSCNCQPNCAFGPVQLLPNPYDSPPFDMFGYNYDLPACSCGCHLEIPISGLELPKCACQLPNCCCRDGICNCGMDCGCGCGKYLRQITLQPPFL</sequence>
<gene>
    <name evidence="3" type="primary">LOC114251139</name>
</gene>
<dbReference type="AlphaFoldDB" id="A0A6J2KLT1"/>